<keyword evidence="13" id="KW-1185">Reference proteome</keyword>
<dbReference type="InterPro" id="IPR023073">
    <property type="entry name" value="DnaE2"/>
</dbReference>
<dbReference type="InterPro" id="IPR011708">
    <property type="entry name" value="DNA_pol3_alpha_NTPase_dom"/>
</dbReference>
<dbReference type="Pfam" id="PF14579">
    <property type="entry name" value="HHH_6"/>
    <property type="match status" value="1"/>
</dbReference>
<sequence>MVAGAAGPGTARLLPRGARLGPAALALPCARPLGAARPPAVSGYAELGARSNFSFLDGASHPHELVERAAMLGLAGLGICDTNSLAGVVRGHVAARQAKLRFAVGCRLVLADGSTWLAWPTDRGGYGRLTALLSHGRMTAPKGECRLQRTDLLAAAKGWALAIIPPAGADAGFAEQLRADAGALRGRLALPLLLAASCPFLGDDQRRLDRLAAMAEAAGAGLLATNDPRFHDPARRPLADVLTAIRLRTTVDALGYAAEPNAERHLKPPARMERLFTRHPEALANTLRVLEASAGFSLDQLRYEYPEELLEPGRSAQETLEARIGEAVALRWPGGVPEKIAHLLQYELGLIDRLGYAPYFLTVHEIVRFARSKDILCQGRGSAANSVVCFVLGITAVDPAKHDLLFERFISESRGEPPDIDIDFEHERREEVIQHLYERYGRNRAAICATVIRYRTRSAIREVGKAMGLSEDVTARLAKASWGPGREMPLAALAASVGLEPGDARLGLALALAEELLDFPRHAATHVGGFAITRGKLTELAVVSQAAMDGRTVLEWDKDDIDALGILKVDVLGLGMLSCLRRGLGLLRRHRLGEYADLAALPQDCPQTYGMLRRADSLGVFQVESRAQMNMLPRLKPEKFYDLVIQVAIVRPGPIQGDMVHPYLRRRQKLEEVFYPSPDPAHGKPDELEQVLKKTLGVPLFQEQAMRLAIVAAKFSPAEADQLRRSMATFRMTGGVNRYRDRLVDGMVRRGYARDFAERVFSQIDGFGSYGFPESHAASFALLVYASSWIKCHHPGVFACALLNSQPMGFYAPAQIVRDAREHGVEVRPVDVNASDWDCALESATEGPDRLALRLGLRLVAGLARVEADAITVARLERNGAPFESVEDLAWRSGLHRRAIEALAAADAFAGAGLPRRQAAWAARGIASGPQDLPLFAIARDSPEAAMAGRAGLLPEPEVPLAAPDEGEMVVGDYQSTGLTLQRHPLALLRPRLEALRLADTRQLNTVRAGTVLRLPGLVLMRQRPGSAKGIVFLTVEDEFGTGNLVVYPDIVAQDRAALVAGRLLVAEGRVEREAERAEVPIVHLIVRRLVDRSDLLDKLIKAGDAAWAERNLGHADEVRRSEPGSPRPKARLPGSRDFR</sequence>
<dbReference type="Pfam" id="PF02811">
    <property type="entry name" value="PHP"/>
    <property type="match status" value="1"/>
</dbReference>
<evidence type="ECO:0000256" key="7">
    <source>
        <dbReference type="ARBA" id="ARBA00023204"/>
    </source>
</evidence>
<evidence type="ECO:0000313" key="12">
    <source>
        <dbReference type="EMBL" id="MBL6080232.1"/>
    </source>
</evidence>
<gene>
    <name evidence="9" type="primary">dnaE2</name>
    <name evidence="12" type="ORF">JMJ56_19630</name>
</gene>
<evidence type="ECO:0000256" key="9">
    <source>
        <dbReference type="HAMAP-Rule" id="MF_01902"/>
    </source>
</evidence>
<proteinExistence type="inferred from homology"/>
<comment type="subcellular location">
    <subcellularLocation>
        <location evidence="9">Cytoplasm</location>
    </subcellularLocation>
</comment>
<dbReference type="EMBL" id="JAETWB010000012">
    <property type="protein sequence ID" value="MBL6080232.1"/>
    <property type="molecule type" value="Genomic_DNA"/>
</dbReference>
<organism evidence="12 13">
    <name type="scientific">Belnapia arida</name>
    <dbReference type="NCBI Taxonomy" id="2804533"/>
    <lineage>
        <taxon>Bacteria</taxon>
        <taxon>Pseudomonadati</taxon>
        <taxon>Pseudomonadota</taxon>
        <taxon>Alphaproteobacteria</taxon>
        <taxon>Acetobacterales</taxon>
        <taxon>Roseomonadaceae</taxon>
        <taxon>Belnapia</taxon>
    </lineage>
</organism>
<keyword evidence="7 9" id="KW-0234">DNA repair</keyword>
<dbReference type="Gene3D" id="1.10.150.870">
    <property type="match status" value="1"/>
</dbReference>
<dbReference type="InterPro" id="IPR003141">
    <property type="entry name" value="Pol/His_phosphatase_N"/>
</dbReference>
<comment type="caution">
    <text evidence="12">The sequence shown here is derived from an EMBL/GenBank/DDBJ whole genome shotgun (WGS) entry which is preliminary data.</text>
</comment>
<keyword evidence="1 9" id="KW-0963">Cytoplasm</keyword>
<feature type="region of interest" description="Disordered" evidence="10">
    <location>
        <begin position="1115"/>
        <end position="1140"/>
    </location>
</feature>
<dbReference type="NCBIfam" id="TIGR00594">
    <property type="entry name" value="polc"/>
    <property type="match status" value="1"/>
</dbReference>
<evidence type="ECO:0000256" key="2">
    <source>
        <dbReference type="ARBA" id="ARBA00022679"/>
    </source>
</evidence>
<dbReference type="PANTHER" id="PTHR32294">
    <property type="entry name" value="DNA POLYMERASE III SUBUNIT ALPHA"/>
    <property type="match status" value="1"/>
</dbReference>
<accession>A0ABS1U6E1</accession>
<dbReference type="InterPro" id="IPR040982">
    <property type="entry name" value="DNA_pol3_finger"/>
</dbReference>
<evidence type="ECO:0000256" key="6">
    <source>
        <dbReference type="ARBA" id="ARBA00022932"/>
    </source>
</evidence>
<comment type="catalytic activity">
    <reaction evidence="8 9">
        <text>DNA(n) + a 2'-deoxyribonucleoside 5'-triphosphate = DNA(n+1) + diphosphate</text>
        <dbReference type="Rhea" id="RHEA:22508"/>
        <dbReference type="Rhea" id="RHEA-COMP:17339"/>
        <dbReference type="Rhea" id="RHEA-COMP:17340"/>
        <dbReference type="ChEBI" id="CHEBI:33019"/>
        <dbReference type="ChEBI" id="CHEBI:61560"/>
        <dbReference type="ChEBI" id="CHEBI:173112"/>
        <dbReference type="EC" id="2.7.7.7"/>
    </reaction>
</comment>
<feature type="domain" description="Polymerase/histidinol phosphatase N-terminal" evidence="11">
    <location>
        <begin position="45"/>
        <end position="112"/>
    </location>
</feature>
<keyword evidence="6 9" id="KW-0239">DNA-directed DNA polymerase</keyword>
<dbReference type="CDD" id="cd04485">
    <property type="entry name" value="DnaE_OBF"/>
    <property type="match status" value="1"/>
</dbReference>
<keyword evidence="2 9" id="KW-0808">Transferase</keyword>
<dbReference type="InterPro" id="IPR029460">
    <property type="entry name" value="DNAPol_HHH"/>
</dbReference>
<dbReference type="NCBIfam" id="NF004225">
    <property type="entry name" value="PRK05672.1"/>
    <property type="match status" value="1"/>
</dbReference>
<comment type="similarity">
    <text evidence="9">Belongs to the DNA polymerase type-C family. DnaE2 subfamily.</text>
</comment>
<dbReference type="InterPro" id="IPR004805">
    <property type="entry name" value="DnaE2/DnaE/PolC"/>
</dbReference>
<dbReference type="HAMAP" id="MF_01902">
    <property type="entry name" value="DNApol_error_prone"/>
    <property type="match status" value="1"/>
</dbReference>
<reference evidence="12 13" key="1">
    <citation type="submission" date="2021-01" db="EMBL/GenBank/DDBJ databases">
        <title>Belnapia mucosa sp. nov. and Belnapia arida sp. nov., isolated from the Tabernas Desert (Almeria, Spain).</title>
        <authorList>
            <person name="Molina-Menor E."/>
            <person name="Vidal-Verdu A."/>
            <person name="Calonge A."/>
            <person name="Satari L."/>
            <person name="Pereto J."/>
            <person name="Porcar M."/>
        </authorList>
    </citation>
    <scope>NUCLEOTIDE SEQUENCE [LARGE SCALE GENOMIC DNA]</scope>
    <source>
        <strain evidence="12 13">T18</strain>
    </source>
</reference>
<dbReference type="Pfam" id="PF07733">
    <property type="entry name" value="DNA_pol3_alpha"/>
    <property type="match status" value="1"/>
</dbReference>
<dbReference type="InterPro" id="IPR004013">
    <property type="entry name" value="PHP_dom"/>
</dbReference>
<evidence type="ECO:0000256" key="8">
    <source>
        <dbReference type="ARBA" id="ARBA00049244"/>
    </source>
</evidence>
<evidence type="ECO:0000256" key="10">
    <source>
        <dbReference type="SAM" id="MobiDB-lite"/>
    </source>
</evidence>
<dbReference type="Proteomes" id="UP000660885">
    <property type="component" value="Unassembled WGS sequence"/>
</dbReference>
<evidence type="ECO:0000259" key="11">
    <source>
        <dbReference type="SMART" id="SM00481"/>
    </source>
</evidence>
<keyword evidence="5 9" id="KW-0227">DNA damage</keyword>
<evidence type="ECO:0000256" key="4">
    <source>
        <dbReference type="ARBA" id="ARBA00022705"/>
    </source>
</evidence>
<keyword evidence="3 9" id="KW-0548">Nucleotidyltransferase</keyword>
<keyword evidence="4 9" id="KW-0235">DNA replication</keyword>
<dbReference type="EC" id="2.7.7.7" evidence="9"/>
<protein>
    <recommendedName>
        <fullName evidence="9">Error-prone DNA polymerase</fullName>
        <ecNumber evidence="9">2.7.7.7</ecNumber>
    </recommendedName>
</protein>
<evidence type="ECO:0000256" key="1">
    <source>
        <dbReference type="ARBA" id="ARBA00022490"/>
    </source>
</evidence>
<dbReference type="SMART" id="SM00481">
    <property type="entry name" value="POLIIIAc"/>
    <property type="match status" value="1"/>
</dbReference>
<comment type="function">
    <text evidence="9">DNA polymerase involved in damage-induced mutagenesis and translesion synthesis (TLS). It is not the major replicative DNA polymerase.</text>
</comment>
<dbReference type="Pfam" id="PF17657">
    <property type="entry name" value="DNA_pol3_finger"/>
    <property type="match status" value="1"/>
</dbReference>
<dbReference type="PANTHER" id="PTHR32294:SF4">
    <property type="entry name" value="ERROR-PRONE DNA POLYMERASE"/>
    <property type="match status" value="1"/>
</dbReference>
<dbReference type="Gene3D" id="3.20.20.140">
    <property type="entry name" value="Metal-dependent hydrolases"/>
    <property type="match status" value="1"/>
</dbReference>
<name>A0ABS1U6E1_9PROT</name>
<dbReference type="GO" id="GO:0003887">
    <property type="term" value="F:DNA-directed DNA polymerase activity"/>
    <property type="evidence" value="ECO:0007669"/>
    <property type="project" value="UniProtKB-EC"/>
</dbReference>
<evidence type="ECO:0000313" key="13">
    <source>
        <dbReference type="Proteomes" id="UP000660885"/>
    </source>
</evidence>
<dbReference type="CDD" id="cd07434">
    <property type="entry name" value="PHP_PolIIIA_DnaE2"/>
    <property type="match status" value="1"/>
</dbReference>
<evidence type="ECO:0000256" key="3">
    <source>
        <dbReference type="ARBA" id="ARBA00022695"/>
    </source>
</evidence>
<evidence type="ECO:0000256" key="5">
    <source>
        <dbReference type="ARBA" id="ARBA00022763"/>
    </source>
</evidence>